<dbReference type="EMBL" id="AP024483">
    <property type="protein sequence ID" value="BCS83054.1"/>
    <property type="molecule type" value="Genomic_DNA"/>
</dbReference>
<dbReference type="InterPro" id="IPR002110">
    <property type="entry name" value="Ankyrin_rpt"/>
</dbReference>
<dbReference type="SMART" id="SM00248">
    <property type="entry name" value="ANK"/>
    <property type="match status" value="4"/>
</dbReference>
<keyword evidence="4" id="KW-1185">Reference proteome</keyword>
<dbReference type="Pfam" id="PF00023">
    <property type="entry name" value="Ank"/>
    <property type="match status" value="1"/>
</dbReference>
<dbReference type="InterPro" id="IPR036770">
    <property type="entry name" value="Ankyrin_rpt-contain_sf"/>
</dbReference>
<sequence length="1930" mass="223484">MSRYPSRIFINNPEKKVPDDLIEQFFLTIKTGDIDKIRNFVAQNKIKYNIIDEVSKNNAPGSDKTPIHTVLELDDKIADNDAKLKIIEFLDNMGAPIDFPDVDNIWPIHLAASLQSVDIINYLIKKHVSIDRKDSSNNTPLHYAIYGKETACSSSLDIKPLVPKELNNTSNNETLVMTKNFIVKLLGSDNKINNDLLHMINTLMIIPEMYSGSKIENELQTQIINIFTEASLNPDYQNNMTSLLSQEGNIEQLINKTYSIVNDDLLRGLDNPLNIAPNNGGWGPQIPTETGPRYPTDIEQIMKNNSNDLIIDVNNKYNQEKNSILNVNITTIDKISRETLPNVINQIDTNYIDTLIFCPDCRFSSYGENIGLIKMLYLLVWNNYKSNYSTNLANKIMNDFVIMSKTIQSQIINNNYLTVPAYSNLAVNDSNSLIGYLLGSLLSSSNFSNKTETDQMIEDVVDYIDPINPLIPTITTGENSCITLNLLRLFTNSDDPNRHINLFNTTLNQPLSNILSLDDFEQYTTEFNSLRLRYRNPANTWFTVLLSLIREIKPVLAGTDPKDITNNIFVTNTARGVNFILPLTPLPNSQNYGPPPTAPRGTLANNYTFYEMFAIIDALYQFINTKQMRITKYPDIFNQHINNWIEYIDDTFQNNIQLQQFPELMFLHKILVTFAQQEIRKIIKNCIELTITRATNTTIQNPLFDNLKNIFKPLNDAYMYNLLLPAIPQSEEFNIEDEDPYFDLKQHNWDNDNNLITWFNDFIKNRIPIEFINHLGEYMFDNYDDFSYKNLNNIRNFIETDSDNINTVSTIIKIPKFRNSIKEYFGTYVYPKKFAGTKINNQMVLNRYNKITREIELENIFDIYLSELTNGNISQLLFLTEIYNHTFVIIKQRLIDIQSEFNIMNGIISDIISNINNGTYYYIPQIFLPALIKYLLLITTKIITIKSVISDFQEYKSKFINFVDITIDENNLILELGNNFENYIDTQLQTIYQSAITIINYHNNVINFLNYHSAHQLITSRTGNTDKDILFVTNFFTKNLVPINDFPNNLSNLSDNRNVINIFNKYSIPEIIYYADPDESNRINYDVFDVKIDTSEDTPSYFFDNYKNVISYTRSGKLSNSPLPGENTQLNITVNDDGTGNLMYNIIDINNPINGRWLNFDKNDFDNTDYLDAFIAYFNKKYQLEWKNGMPPSIYKMVNNHLGILKQKIVEDVIQYIINNKNDSTKELYMKINDLGTQKIFNNIGEVKNYIVIGKLTDEILNKIIEYSLRQSISVWIQSFITTDKRFSSISTTISRAISTLQHKDYSKLSLKEIDQTSIDELLDTNSKYLDTQSSQFETDSKNLIFTSKKPENKFIHHLYNINYVSDNTSNSTCYYTNPDIVSKLIDGFTINAKNSDGNTPLHLAMTMYNPKLIKLLINEGAKPFGFKNIRGQTPYDLYRSIINDHLSFTKGETISDSINNFVVPFNDLLVERLRDDKFGGNIIKNITMGIPIRLIMYNHMFHIFMENYRYGYTNEIRNSIRLMLKKYFKLEDTVYPTDLFDINSLELTKILEKEYPKKLTKKSSKTKISNYYKKQIIEIDNQINNLIKERRSIVDSSQISLINNIITDLEARKSPISKNIDEIEPDVISPPIDSGLISSYQSSVKSISTKINTRNLDLTEFYKDSFGRISKNNDLNLEIWNNYLNKLLLTTPSMIFPLLDRIIGYIIFFFGDNYSTPEIKQELSTIINFYKLAKNYINSKNYYPNNLDENPVLKQEYDQMIYLINLIITPSIKNILFKQIYSSVNDITKTNSLLGYTDTTINDQDKIMDEIINTQYNGQTLNTYIDNILPGLAVKYFTTAYNSTEGDNILSKSEDLFLPIIQILKQNKTLSISDDSTLVQNINEYLIPFFINTYQNFIHHIMLTVYAYERYILNTYQLVKTLQFFTKNK</sequence>
<reference evidence="3 4" key="1">
    <citation type="submission" date="2021-02" db="EMBL/GenBank/DDBJ databases">
        <title>Cotonvirus japonicus, which uses Golgi apparatus of host cells for its virion factory, phylogenetically links tailed tupanvirus and icosahedral mimivirus.</title>
        <authorList>
            <person name="Takahashi H."/>
            <person name="Fukaya S."/>
            <person name="Song C."/>
            <person name="Murata K."/>
            <person name="Takemura M."/>
        </authorList>
    </citation>
    <scope>NUCLEOTIDE SEQUENCE [LARGE SCALE GENOMIC DNA]</scope>
</reference>
<dbReference type="Gene3D" id="1.25.40.20">
    <property type="entry name" value="Ankyrin repeat-containing domain"/>
    <property type="match status" value="2"/>
</dbReference>
<dbReference type="Pfam" id="PF12796">
    <property type="entry name" value="Ank_2"/>
    <property type="match status" value="1"/>
</dbReference>
<evidence type="ECO:0000313" key="3">
    <source>
        <dbReference type="EMBL" id="BCS83054.1"/>
    </source>
</evidence>
<dbReference type="RefSeq" id="YP_010841662.1">
    <property type="nucleotide sequence ID" value="NC_079139.1"/>
</dbReference>
<dbReference type="SUPFAM" id="SSF48403">
    <property type="entry name" value="Ankyrin repeat"/>
    <property type="match status" value="2"/>
</dbReference>
<dbReference type="PROSITE" id="PS50297">
    <property type="entry name" value="ANK_REP_REGION"/>
    <property type="match status" value="1"/>
</dbReference>
<dbReference type="GeneID" id="80558259"/>
<protein>
    <submittedName>
        <fullName evidence="3">Ankyrin repeat protein</fullName>
    </submittedName>
</protein>
<evidence type="ECO:0000313" key="4">
    <source>
        <dbReference type="Proteomes" id="UP001321479"/>
    </source>
</evidence>
<keyword evidence="2" id="KW-0040">ANK repeat</keyword>
<dbReference type="InterPro" id="IPR050663">
    <property type="entry name" value="Ankyrin-SOCS_Box"/>
</dbReference>
<dbReference type="PANTHER" id="PTHR24193:SF121">
    <property type="entry name" value="ADA2A-CONTAINING COMPLEX COMPONENT 3, ISOFORM D"/>
    <property type="match status" value="1"/>
</dbReference>
<name>A0ABM7NSB7_9VIRU</name>
<organism evidence="3 4">
    <name type="scientific">Cotonvirus japonicus</name>
    <dbReference type="NCBI Taxonomy" id="2811091"/>
    <lineage>
        <taxon>Viruses</taxon>
        <taxon>Varidnaviria</taxon>
        <taxon>Bamfordvirae</taxon>
        <taxon>Nucleocytoviricota</taxon>
        <taxon>Megaviricetes</taxon>
        <taxon>Imitervirales</taxon>
        <taxon>Mimiviridae</taxon>
        <taxon>Megamimivirinae</taxon>
        <taxon>Cotonvirus</taxon>
        <taxon>Cotonvirus japonicum</taxon>
    </lineage>
</organism>
<dbReference type="PANTHER" id="PTHR24193">
    <property type="entry name" value="ANKYRIN REPEAT PROTEIN"/>
    <property type="match status" value="1"/>
</dbReference>
<evidence type="ECO:0000256" key="2">
    <source>
        <dbReference type="ARBA" id="ARBA00023043"/>
    </source>
</evidence>
<dbReference type="PROSITE" id="PS50088">
    <property type="entry name" value="ANK_REPEAT"/>
    <property type="match status" value="2"/>
</dbReference>
<accession>A0ABM7NSB7</accession>
<keyword evidence="1" id="KW-0677">Repeat</keyword>
<proteinExistence type="predicted"/>
<dbReference type="Proteomes" id="UP001321479">
    <property type="component" value="Segment"/>
</dbReference>
<evidence type="ECO:0000256" key="1">
    <source>
        <dbReference type="ARBA" id="ARBA00022737"/>
    </source>
</evidence>